<sequence>MRPVLTALLLGTLAQAQGVPSNAQQQYQQLSKADQAAAQQRFQELSAEPKRLNISQQALYATVGASSGEILVVTGQMPQPLVNALTRAAQRGAKVSIITSPAFAKMTLSLKTQRINIYEARYPLDQSLLAFGSTFVVGNWVDVRGGEGMAYQSLSTVMSLRESWPSLLKVSSKL</sequence>
<evidence type="ECO:0000313" key="2">
    <source>
        <dbReference type="Proteomes" id="UP001458946"/>
    </source>
</evidence>
<comment type="caution">
    <text evidence="1">The sequence shown here is derived from an EMBL/GenBank/DDBJ whole genome shotgun (WGS) entry which is preliminary data.</text>
</comment>
<dbReference type="Gene3D" id="3.30.870.10">
    <property type="entry name" value="Endonuclease Chain A"/>
    <property type="match status" value="1"/>
</dbReference>
<dbReference type="EMBL" id="BAABRN010000006">
    <property type="protein sequence ID" value="GAA5501035.1"/>
    <property type="molecule type" value="Genomic_DNA"/>
</dbReference>
<dbReference type="Proteomes" id="UP001458946">
    <property type="component" value="Unassembled WGS sequence"/>
</dbReference>
<name>A0ABP9VA28_9DEIO</name>
<accession>A0ABP9VA28</accession>
<gene>
    <name evidence="1" type="ORF">Dxin01_00766</name>
</gene>
<dbReference type="RefSeq" id="WP_353541009.1">
    <property type="nucleotide sequence ID" value="NZ_BAABRN010000006.1"/>
</dbReference>
<protein>
    <recommendedName>
        <fullName evidence="3">DUF4154 domain-containing protein</fullName>
    </recommendedName>
</protein>
<proteinExistence type="predicted"/>
<evidence type="ECO:0008006" key="3">
    <source>
        <dbReference type="Google" id="ProtNLM"/>
    </source>
</evidence>
<dbReference type="SUPFAM" id="SSF56024">
    <property type="entry name" value="Phospholipase D/nuclease"/>
    <property type="match status" value="1"/>
</dbReference>
<organism evidence="1 2">
    <name type="scientific">Deinococcus xinjiangensis</name>
    <dbReference type="NCBI Taxonomy" id="457454"/>
    <lineage>
        <taxon>Bacteria</taxon>
        <taxon>Thermotogati</taxon>
        <taxon>Deinococcota</taxon>
        <taxon>Deinococci</taxon>
        <taxon>Deinococcales</taxon>
        <taxon>Deinococcaceae</taxon>
        <taxon>Deinococcus</taxon>
    </lineage>
</organism>
<reference evidence="1 2" key="1">
    <citation type="submission" date="2024-02" db="EMBL/GenBank/DDBJ databases">
        <title>Deinococcus xinjiangensis NBRC 107630.</title>
        <authorList>
            <person name="Ichikawa N."/>
            <person name="Katano-Makiyama Y."/>
            <person name="Hidaka K."/>
        </authorList>
    </citation>
    <scope>NUCLEOTIDE SEQUENCE [LARGE SCALE GENOMIC DNA]</scope>
    <source>
        <strain evidence="1 2">NBRC 107630</strain>
    </source>
</reference>
<evidence type="ECO:0000313" key="1">
    <source>
        <dbReference type="EMBL" id="GAA5501035.1"/>
    </source>
</evidence>
<keyword evidence="2" id="KW-1185">Reference proteome</keyword>